<dbReference type="Proteomes" id="UP000619260">
    <property type="component" value="Unassembled WGS sequence"/>
</dbReference>
<dbReference type="SUPFAM" id="SSF82866">
    <property type="entry name" value="Multidrug efflux transporter AcrB transmembrane domain"/>
    <property type="match status" value="2"/>
</dbReference>
<feature type="transmembrane region" description="Helical" evidence="6">
    <location>
        <begin position="17"/>
        <end position="36"/>
    </location>
</feature>
<sequence length="728" mass="76890">MTVRVARWSATHPWRAMGMWIVFVALCFVVGSAAGLKESDGDDAIGESGRASTIYDEAHFDDPAVESILISARSGALDKAAAESVANDAMGRMRTHKDVAKVDGPIPSPDGTAILVRVTMAGDPDTATDRVQGLRDVTAAVQADHPELRVEETGGPSINRALDETLGKDFQRAEFLSLPVTLLILVVAFGALLAAGVPILLAVSSVMGAIGLSTLASHLFPASDATNSVILLIGMAVGVDYSLFYIRREREERARGRAHLDAVEIAAATSGHAVVVSGVAVMISMAGLFLASDTTFSSLAVGSILVVAVAMLGSLTVLPAMLAKMGRWIDRGRIPGLWRLTARQGPPRFWPAVLRPALKYPLPTLLVSAGILIALAVPALSMELRLPGAEDLPRTTPAMQAYDRLTAAFPSQGTTHMVAVKAPADQREKVDAALHAMLDRAGADPLFSTAERPEIEVSADGRVSIVEVPTPYSGRSEQAADSLAKLRGTLVPQALDGVPGVEYAVGGFVAGSVDYADHVRSKLPLVMGFVLLLTFIVMAVTFRSVVVALTSIALNLLSAGAAYGLLVLVFQGTWAEGVLDFRSIGAIVTWLPLFLFVVLFGLSMDYHVFVVSRIREAALRGMPTRSAVAHGITTSAGTVTSAAIVMVAVFSIFGTLSTIDMKQLGVGLAAAILIDATIIRAVVLPSLMTLLGRANWWAPRFLRKTEQPPAVPPVAIPAPDERELISTR</sequence>
<organism evidence="8 9">
    <name type="scientific">Virgisporangium aliadipatigenens</name>
    <dbReference type="NCBI Taxonomy" id="741659"/>
    <lineage>
        <taxon>Bacteria</taxon>
        <taxon>Bacillati</taxon>
        <taxon>Actinomycetota</taxon>
        <taxon>Actinomycetes</taxon>
        <taxon>Micromonosporales</taxon>
        <taxon>Micromonosporaceae</taxon>
        <taxon>Virgisporangium</taxon>
    </lineage>
</organism>
<feature type="transmembrane region" description="Helical" evidence="6">
    <location>
        <begin position="627"/>
        <end position="653"/>
    </location>
</feature>
<dbReference type="GO" id="GO:0005886">
    <property type="term" value="C:plasma membrane"/>
    <property type="evidence" value="ECO:0007669"/>
    <property type="project" value="UniProtKB-SubCell"/>
</dbReference>
<evidence type="ECO:0000259" key="7">
    <source>
        <dbReference type="Pfam" id="PF03176"/>
    </source>
</evidence>
<gene>
    <name evidence="8" type="ORF">Val02_14820</name>
</gene>
<proteinExistence type="predicted"/>
<evidence type="ECO:0000256" key="3">
    <source>
        <dbReference type="ARBA" id="ARBA00022692"/>
    </source>
</evidence>
<feature type="transmembrane region" description="Helical" evidence="6">
    <location>
        <begin position="523"/>
        <end position="542"/>
    </location>
</feature>
<dbReference type="InterPro" id="IPR004869">
    <property type="entry name" value="MMPL_dom"/>
</dbReference>
<dbReference type="PANTHER" id="PTHR33406">
    <property type="entry name" value="MEMBRANE PROTEIN MJ1562-RELATED"/>
    <property type="match status" value="1"/>
</dbReference>
<keyword evidence="3 6" id="KW-0812">Transmembrane</keyword>
<keyword evidence="5 6" id="KW-0472">Membrane</keyword>
<evidence type="ECO:0000256" key="2">
    <source>
        <dbReference type="ARBA" id="ARBA00022475"/>
    </source>
</evidence>
<comment type="subcellular location">
    <subcellularLocation>
        <location evidence="1">Cell membrane</location>
        <topology evidence="1">Multi-pass membrane protein</topology>
    </subcellularLocation>
</comment>
<feature type="domain" description="Membrane transport protein MMPL" evidence="7">
    <location>
        <begin position="51"/>
        <end position="343"/>
    </location>
</feature>
<feature type="transmembrane region" description="Helical" evidence="6">
    <location>
        <begin position="265"/>
        <end position="290"/>
    </location>
</feature>
<dbReference type="PANTHER" id="PTHR33406:SF13">
    <property type="entry name" value="MEMBRANE PROTEIN YDFJ"/>
    <property type="match status" value="1"/>
</dbReference>
<feature type="transmembrane region" description="Helical" evidence="6">
    <location>
        <begin position="587"/>
        <end position="606"/>
    </location>
</feature>
<evidence type="ECO:0000256" key="1">
    <source>
        <dbReference type="ARBA" id="ARBA00004651"/>
    </source>
</evidence>
<accession>A0A8J3YGG0</accession>
<keyword evidence="4 6" id="KW-1133">Transmembrane helix</keyword>
<keyword evidence="9" id="KW-1185">Reference proteome</keyword>
<feature type="transmembrane region" description="Helical" evidence="6">
    <location>
        <begin position="554"/>
        <end position="575"/>
    </location>
</feature>
<dbReference type="Pfam" id="PF03176">
    <property type="entry name" value="MMPL"/>
    <property type="match status" value="2"/>
</dbReference>
<feature type="transmembrane region" description="Helical" evidence="6">
    <location>
        <begin position="665"/>
        <end position="691"/>
    </location>
</feature>
<evidence type="ECO:0000256" key="5">
    <source>
        <dbReference type="ARBA" id="ARBA00023136"/>
    </source>
</evidence>
<feature type="transmembrane region" description="Helical" evidence="6">
    <location>
        <begin position="296"/>
        <end position="323"/>
    </location>
</feature>
<dbReference type="AlphaFoldDB" id="A0A8J3YGG0"/>
<protein>
    <submittedName>
        <fullName evidence="8">Membrane protein</fullName>
    </submittedName>
</protein>
<evidence type="ECO:0000256" key="6">
    <source>
        <dbReference type="SAM" id="Phobius"/>
    </source>
</evidence>
<feature type="transmembrane region" description="Helical" evidence="6">
    <location>
        <begin position="180"/>
        <end position="213"/>
    </location>
</feature>
<dbReference type="EMBL" id="BOPF01000004">
    <property type="protein sequence ID" value="GIJ44596.1"/>
    <property type="molecule type" value="Genomic_DNA"/>
</dbReference>
<feature type="domain" description="Membrane transport protein MMPL" evidence="7">
    <location>
        <begin position="392"/>
        <end position="700"/>
    </location>
</feature>
<evidence type="ECO:0000256" key="4">
    <source>
        <dbReference type="ARBA" id="ARBA00022989"/>
    </source>
</evidence>
<comment type="caution">
    <text evidence="8">The sequence shown here is derived from an EMBL/GenBank/DDBJ whole genome shotgun (WGS) entry which is preliminary data.</text>
</comment>
<reference evidence="8" key="1">
    <citation type="submission" date="2021-01" db="EMBL/GenBank/DDBJ databases">
        <title>Whole genome shotgun sequence of Virgisporangium aliadipatigenens NBRC 105644.</title>
        <authorList>
            <person name="Komaki H."/>
            <person name="Tamura T."/>
        </authorList>
    </citation>
    <scope>NUCLEOTIDE SEQUENCE</scope>
    <source>
        <strain evidence="8">NBRC 105644</strain>
    </source>
</reference>
<dbReference type="InterPro" id="IPR050545">
    <property type="entry name" value="Mycobact_MmpL"/>
</dbReference>
<evidence type="ECO:0000313" key="8">
    <source>
        <dbReference type="EMBL" id="GIJ44596.1"/>
    </source>
</evidence>
<evidence type="ECO:0000313" key="9">
    <source>
        <dbReference type="Proteomes" id="UP000619260"/>
    </source>
</evidence>
<dbReference type="Gene3D" id="1.20.1640.10">
    <property type="entry name" value="Multidrug efflux transporter AcrB transmembrane domain"/>
    <property type="match status" value="2"/>
</dbReference>
<feature type="transmembrane region" description="Helical" evidence="6">
    <location>
        <begin position="360"/>
        <end position="380"/>
    </location>
</feature>
<feature type="transmembrane region" description="Helical" evidence="6">
    <location>
        <begin position="225"/>
        <end position="244"/>
    </location>
</feature>
<keyword evidence="2" id="KW-1003">Cell membrane</keyword>
<name>A0A8J3YGG0_9ACTN</name>